<evidence type="ECO:0000313" key="3">
    <source>
        <dbReference type="EMBL" id="MDQ0441274.1"/>
    </source>
</evidence>
<keyword evidence="1" id="KW-0812">Transmembrane</keyword>
<evidence type="ECO:0000256" key="1">
    <source>
        <dbReference type="SAM" id="Phobius"/>
    </source>
</evidence>
<dbReference type="InterPro" id="IPR036465">
    <property type="entry name" value="vWFA_dom_sf"/>
</dbReference>
<dbReference type="EMBL" id="JAUSVV010000001">
    <property type="protein sequence ID" value="MDQ0441274.1"/>
    <property type="molecule type" value="Genomic_DNA"/>
</dbReference>
<feature type="domain" description="Putative Flp pilus-assembly TadG-like N-terminal" evidence="2">
    <location>
        <begin position="24"/>
        <end position="69"/>
    </location>
</feature>
<dbReference type="Pfam" id="PF13400">
    <property type="entry name" value="Tad"/>
    <property type="match status" value="1"/>
</dbReference>
<protein>
    <submittedName>
        <fullName evidence="3">Flp pilus assembly protein TadG</fullName>
    </submittedName>
</protein>
<keyword evidence="1" id="KW-1133">Transmembrane helix</keyword>
<evidence type="ECO:0000313" key="4">
    <source>
        <dbReference type="Proteomes" id="UP001236369"/>
    </source>
</evidence>
<sequence>MSRLLTNAGRLARRGAALAAARGGNISIIFALSAIPLVGLVGLGVDYGTAITAKSKLNAAADAAALAAVVTAKAYIGANPNQANVTQNGITAGVNQGINAFNVNAGRVASTTVTLQTPQVTRSGQTLTSTVTYTATVQNSFGKIFRSPTTTLTNTVTASADLPSYLDFYLMVDVSGSMGLPATSTGMSSLAAVNTDMWSDYKQGCQFACHFPGYNGWSQAAGKIQLRSDAVNTAVCNLLQRAAAPLVPNQYRVGIYPFINQLATLAALTGTISSLSTAAQCSQSWPMAFTNLLDTGSTQLYTNNDPSTGTGSGGTHFEVSMPQMKSTISVYGDGSGASQPKPYVFLITDGMQNGQHFFTSVSGKYTYPGNPSKFSGYGNAWWDGSQPSQIDPSTCSALKAAGATISVLYIPYNQISFVNNSGGIAWENNRVNGFSPTLATPLQSCASTGFFYTANSPTDINNALSAMFDQALRVARITQ</sequence>
<dbReference type="RefSeq" id="WP_238253280.1">
    <property type="nucleotide sequence ID" value="NZ_BPQX01000075.1"/>
</dbReference>
<dbReference type="Gene3D" id="3.40.50.410">
    <property type="entry name" value="von Willebrand factor, type A domain"/>
    <property type="match status" value="1"/>
</dbReference>
<name>A0ABU0HG32_9HYPH</name>
<keyword evidence="1" id="KW-0472">Membrane</keyword>
<comment type="caution">
    <text evidence="3">The sequence shown here is derived from an EMBL/GenBank/DDBJ whole genome shotgun (WGS) entry which is preliminary data.</text>
</comment>
<evidence type="ECO:0000259" key="2">
    <source>
        <dbReference type="Pfam" id="PF13400"/>
    </source>
</evidence>
<gene>
    <name evidence="3" type="ORF">QO016_000751</name>
</gene>
<organism evidence="3 4">
    <name type="scientific">Methylobacterium persicinum</name>
    <dbReference type="NCBI Taxonomy" id="374426"/>
    <lineage>
        <taxon>Bacteria</taxon>
        <taxon>Pseudomonadati</taxon>
        <taxon>Pseudomonadota</taxon>
        <taxon>Alphaproteobacteria</taxon>
        <taxon>Hyphomicrobiales</taxon>
        <taxon>Methylobacteriaceae</taxon>
        <taxon>Methylobacterium</taxon>
    </lineage>
</organism>
<feature type="transmembrane region" description="Helical" evidence="1">
    <location>
        <begin position="26"/>
        <end position="45"/>
    </location>
</feature>
<dbReference type="Proteomes" id="UP001236369">
    <property type="component" value="Unassembled WGS sequence"/>
</dbReference>
<dbReference type="InterPro" id="IPR028087">
    <property type="entry name" value="Tad_N"/>
</dbReference>
<keyword evidence="4" id="KW-1185">Reference proteome</keyword>
<reference evidence="3 4" key="1">
    <citation type="submission" date="2023-07" db="EMBL/GenBank/DDBJ databases">
        <title>Genomic Encyclopedia of Type Strains, Phase IV (KMG-IV): sequencing the most valuable type-strain genomes for metagenomic binning, comparative biology and taxonomic classification.</title>
        <authorList>
            <person name="Goeker M."/>
        </authorList>
    </citation>
    <scope>NUCLEOTIDE SEQUENCE [LARGE SCALE GENOMIC DNA]</scope>
    <source>
        <strain evidence="3 4">DSM 19562</strain>
    </source>
</reference>
<proteinExistence type="predicted"/>
<accession>A0ABU0HG32</accession>